<keyword evidence="5 6" id="KW-0539">Nucleus</keyword>
<protein>
    <recommendedName>
        <fullName evidence="6">Transcription repressor</fullName>
    </recommendedName>
    <alternativeName>
        <fullName evidence="6">Ovate family protein</fullName>
    </alternativeName>
</protein>
<evidence type="ECO:0000256" key="4">
    <source>
        <dbReference type="ARBA" id="ARBA00023163"/>
    </source>
</evidence>
<dbReference type="EMBL" id="GHES01009392">
    <property type="protein sequence ID" value="MPA39951.1"/>
    <property type="molecule type" value="Transcribed_RNA"/>
</dbReference>
<evidence type="ECO:0000256" key="6">
    <source>
        <dbReference type="RuleBase" id="RU367028"/>
    </source>
</evidence>
<evidence type="ECO:0000256" key="2">
    <source>
        <dbReference type="ARBA" id="ARBA00022491"/>
    </source>
</evidence>
<evidence type="ECO:0000256" key="5">
    <source>
        <dbReference type="ARBA" id="ARBA00023242"/>
    </source>
</evidence>
<dbReference type="Pfam" id="PF04844">
    <property type="entry name" value="Ovate"/>
    <property type="match status" value="1"/>
</dbReference>
<dbReference type="AlphaFoldDB" id="A0A5B6Z7F7"/>
<evidence type="ECO:0000313" key="8">
    <source>
        <dbReference type="EMBL" id="MPA39951.1"/>
    </source>
</evidence>
<accession>A0A5B6Z7F7</accession>
<dbReference type="InterPro" id="IPR038933">
    <property type="entry name" value="Ovate"/>
</dbReference>
<sequence length="101" mass="12096">MVEMIVEKQMFAAKDLKNLLQCFLSLNSYHHHRVIIEVYTEIWERDRRHLPATRTHLRRPTLFRRPPPLLRPAKFGCYLGHPRAQKCFRCSLITIADRRSV</sequence>
<dbReference type="GO" id="GO:0045892">
    <property type="term" value="P:negative regulation of DNA-templated transcription"/>
    <property type="evidence" value="ECO:0007669"/>
    <property type="project" value="UniProtKB-UniRule"/>
</dbReference>
<dbReference type="PANTHER" id="PTHR33057">
    <property type="entry name" value="TRANSCRIPTION REPRESSOR OFP7-RELATED"/>
    <property type="match status" value="1"/>
</dbReference>
<keyword evidence="3 6" id="KW-0805">Transcription regulation</keyword>
<reference evidence="8" key="1">
    <citation type="submission" date="2019-08" db="EMBL/GenBank/DDBJ databases">
        <title>Reference gene set and small RNA set construction with multiple tissues from Davidia involucrata Baill.</title>
        <authorList>
            <person name="Yang H."/>
            <person name="Zhou C."/>
            <person name="Li G."/>
            <person name="Wang J."/>
            <person name="Gao P."/>
            <person name="Wang M."/>
            <person name="Wang R."/>
            <person name="Zhao Y."/>
        </authorList>
    </citation>
    <scope>NUCLEOTIDE SEQUENCE</scope>
    <source>
        <tissue evidence="8">Mixed with DoveR01_LX</tissue>
    </source>
</reference>
<feature type="domain" description="OVATE" evidence="7">
    <location>
        <begin position="1"/>
        <end position="45"/>
    </location>
</feature>
<dbReference type="GO" id="GO:0005634">
    <property type="term" value="C:nucleus"/>
    <property type="evidence" value="ECO:0007669"/>
    <property type="project" value="UniProtKB-SubCell"/>
</dbReference>
<keyword evidence="4 6" id="KW-0804">Transcription</keyword>
<evidence type="ECO:0000256" key="1">
    <source>
        <dbReference type="ARBA" id="ARBA00004123"/>
    </source>
</evidence>
<evidence type="ECO:0000256" key="3">
    <source>
        <dbReference type="ARBA" id="ARBA00023015"/>
    </source>
</evidence>
<evidence type="ECO:0000259" key="7">
    <source>
        <dbReference type="PROSITE" id="PS51754"/>
    </source>
</evidence>
<organism evidence="8">
    <name type="scientific">Davidia involucrata</name>
    <name type="common">Dove tree</name>
    <dbReference type="NCBI Taxonomy" id="16924"/>
    <lineage>
        <taxon>Eukaryota</taxon>
        <taxon>Viridiplantae</taxon>
        <taxon>Streptophyta</taxon>
        <taxon>Embryophyta</taxon>
        <taxon>Tracheophyta</taxon>
        <taxon>Spermatophyta</taxon>
        <taxon>Magnoliopsida</taxon>
        <taxon>eudicotyledons</taxon>
        <taxon>Gunneridae</taxon>
        <taxon>Pentapetalae</taxon>
        <taxon>asterids</taxon>
        <taxon>Cornales</taxon>
        <taxon>Nyssaceae</taxon>
        <taxon>Davidia</taxon>
    </lineage>
</organism>
<keyword evidence="2 6" id="KW-0678">Repressor</keyword>
<name>A0A5B6Z7F7_DAVIN</name>
<dbReference type="InterPro" id="IPR006458">
    <property type="entry name" value="Ovate_C"/>
</dbReference>
<comment type="subcellular location">
    <subcellularLocation>
        <location evidence="1 6">Nucleus</location>
    </subcellularLocation>
</comment>
<gene>
    <name evidence="8" type="ORF">Din_009392</name>
</gene>
<dbReference type="PANTHER" id="PTHR33057:SF17">
    <property type="entry name" value="TRANSCRIPTION REPRESSOR OFP8"/>
    <property type="match status" value="1"/>
</dbReference>
<dbReference type="PROSITE" id="PS51754">
    <property type="entry name" value="OVATE"/>
    <property type="match status" value="1"/>
</dbReference>
<proteinExistence type="predicted"/>
<comment type="function">
    <text evidence="6">Transcriptional repressor that regulates multiple aspects of plant growth and development.</text>
</comment>